<dbReference type="Proteomes" id="UP000198802">
    <property type="component" value="Unassembled WGS sequence"/>
</dbReference>
<sequence>MQQWRNSFRRLGAAARGQADGMGHVTDESDPRLLGTYLNDHLAGAGAGVDLAHRLARVHQGTPAGPALARTAAAVEQDRATLLQIMGTLGVPRRGHKELAGRVAEKVGRLKLNNRLLRRSPVSSVIELETLWLGVNGKSRLWRTLRAVANRDERLSPELLDRLLDRAREQADELEDLRGHAVDEVFDVQRHRV</sequence>
<reference evidence="2" key="1">
    <citation type="submission" date="2015-11" db="EMBL/GenBank/DDBJ databases">
        <authorList>
            <person name="Varghese N."/>
        </authorList>
    </citation>
    <scope>NUCLEOTIDE SEQUENCE [LARGE SCALE GENOMIC DNA]</scope>
    <source>
        <strain evidence="2">DSM 45899</strain>
    </source>
</reference>
<accession>A0A0S4QL18</accession>
<gene>
    <name evidence="1" type="ORF">Ga0074812_107115</name>
</gene>
<organism evidence="1 2">
    <name type="scientific">Parafrankia irregularis</name>
    <dbReference type="NCBI Taxonomy" id="795642"/>
    <lineage>
        <taxon>Bacteria</taxon>
        <taxon>Bacillati</taxon>
        <taxon>Actinomycetota</taxon>
        <taxon>Actinomycetes</taxon>
        <taxon>Frankiales</taxon>
        <taxon>Frankiaceae</taxon>
        <taxon>Parafrankia</taxon>
    </lineage>
</organism>
<keyword evidence="2" id="KW-1185">Reference proteome</keyword>
<evidence type="ECO:0000313" key="1">
    <source>
        <dbReference type="EMBL" id="CUU56231.1"/>
    </source>
</evidence>
<protein>
    <submittedName>
        <fullName evidence="1">Uncharacterized protein</fullName>
    </submittedName>
</protein>
<evidence type="ECO:0000313" key="2">
    <source>
        <dbReference type="Proteomes" id="UP000198802"/>
    </source>
</evidence>
<dbReference type="EMBL" id="FAOZ01000007">
    <property type="protein sequence ID" value="CUU56231.1"/>
    <property type="molecule type" value="Genomic_DNA"/>
</dbReference>
<proteinExistence type="predicted"/>
<name>A0A0S4QL18_9ACTN</name>
<dbReference type="AlphaFoldDB" id="A0A0S4QL18"/>